<dbReference type="PANTHER" id="PTHR15204">
    <property type="entry name" value="LARGE PROLINE-RICH PROTEIN BAG6"/>
    <property type="match status" value="1"/>
</dbReference>
<feature type="domain" description="Ubiquitin-like" evidence="3">
    <location>
        <begin position="101"/>
        <end position="170"/>
    </location>
</feature>
<dbReference type="PANTHER" id="PTHR15204:SF0">
    <property type="entry name" value="LARGE PROLINE-RICH PROTEIN BAG6"/>
    <property type="match status" value="1"/>
</dbReference>
<keyword evidence="2" id="KW-1133">Transmembrane helix</keyword>
<dbReference type="VEuPathDB" id="CryptoDB:cand_038690"/>
<keyword evidence="5" id="KW-1185">Reference proteome</keyword>
<dbReference type="GO" id="GO:0031593">
    <property type="term" value="F:polyubiquitin modification-dependent protein binding"/>
    <property type="evidence" value="ECO:0007669"/>
    <property type="project" value="TreeGrafter"/>
</dbReference>
<dbReference type="OrthoDB" id="419317at2759"/>
<accession>A0A1J4MF33</accession>
<name>A0A1J4MF33_9CRYT</name>
<feature type="region of interest" description="Disordered" evidence="1">
    <location>
        <begin position="407"/>
        <end position="443"/>
    </location>
</feature>
<dbReference type="Pfam" id="PF00240">
    <property type="entry name" value="ubiquitin"/>
    <property type="match status" value="1"/>
</dbReference>
<feature type="transmembrane region" description="Helical" evidence="2">
    <location>
        <begin position="677"/>
        <end position="699"/>
    </location>
</feature>
<dbReference type="InterPro" id="IPR000626">
    <property type="entry name" value="Ubiquitin-like_dom"/>
</dbReference>
<dbReference type="GO" id="GO:0071818">
    <property type="term" value="C:BAT3 complex"/>
    <property type="evidence" value="ECO:0007669"/>
    <property type="project" value="TreeGrafter"/>
</dbReference>
<keyword evidence="2" id="KW-0812">Transmembrane</keyword>
<dbReference type="CDD" id="cd17039">
    <property type="entry name" value="Ubl_ubiquitin_like"/>
    <property type="match status" value="1"/>
</dbReference>
<dbReference type="Gene3D" id="3.10.20.90">
    <property type="entry name" value="Phosphatidylinositol 3-kinase Catalytic Subunit, Chain A, domain 1"/>
    <property type="match status" value="1"/>
</dbReference>
<feature type="region of interest" description="Disordered" evidence="1">
    <location>
        <begin position="313"/>
        <end position="369"/>
    </location>
</feature>
<reference evidence="4 5" key="1">
    <citation type="submission" date="2016-10" db="EMBL/GenBank/DDBJ databases">
        <title>Reductive evolution of mitochondrial metabolism and differential evolution of invasion-related proteins in Cryptosporidium.</title>
        <authorList>
            <person name="Liu S."/>
            <person name="Roellig D.M."/>
            <person name="Guo Y."/>
            <person name="Li N."/>
            <person name="Frace M.A."/>
            <person name="Tang K."/>
            <person name="Zhang L."/>
            <person name="Feng Y."/>
            <person name="Xiao L."/>
        </authorList>
    </citation>
    <scope>NUCLEOTIDE SEQUENCE [LARGE SCALE GENOMIC DNA]</scope>
    <source>
        <strain evidence="4">30847</strain>
    </source>
</reference>
<dbReference type="RefSeq" id="XP_067066818.1">
    <property type="nucleotide sequence ID" value="XM_067214090.1"/>
</dbReference>
<feature type="compositionally biased region" description="Low complexity" evidence="1">
    <location>
        <begin position="513"/>
        <end position="528"/>
    </location>
</feature>
<sequence length="1023" mass="112810">MNNSEDNSSDSNADECMLDSRELYDNQYEISNTEQLTNSNLNNQNNELQKTDNNEHIEGRQSNQHIQSENTLNETINNTGDGYVVIESIDEVDSDNETELYEINVRPLHGRDLSVRASPNSSIRQLKVLIEAKSGIEANNQRLIFRGRCMQDDEAISTYIKESGVIIHLVPYLRQSNNSESSTSNNQSNNNTNTNNINNTNNTSTNFISGLNTATFSHFPGAMMFGAVRLDTGGDGNIPIEAEDFMQRILRSFGEAAVGLNGEGVILGSHTTNSGNGGTTTGNITTLNTTSSTNQVPNVNNISTFTGLNSLVNNQGESVLPGDNSSNTHNQTNTSSNHNVNTSINNNINNTGNNSNTGTTSVPDNNGVNTPIGRIGSMVSRLFQAFNNPNIISTPNSQDTNNNFNTGTNNSTVNTDTTNMAGINNNRVTENETTSNDTSRNRINQTSSINWAQLAHASGLTGATRASFLPLGRPGLAVATVPVSSLSIPITIRTTTSVPNIQSNGTSQSHSRNTTLPHNTNTNTNTNTISSQNINTNTNTNLSQNTQNIHNEAYRIGSLNFFSNISNILESSANQLQVVAQAINTMANTEPSYNGSSTLPPIPMGNSNNSNIPDIYTMSPSEYIQHHSHRLYISNEIIQRYLPWDSLNEIMNILEADSGWQRPRITIPPSLIEPPDVGPLAVFISVYLQVLAIIQVNLMQIQAWQERFSRLDVPRICRTVHLLALISHVSAHLGALLAWLFHNMAQHVEQDRLVESLQWVRTSNNSDILISNSQNFLKNTDSNHDNNHPENYKIEDSVSSSHQDSNSMIIDQINSNSINQSQRSHLVRSKDEIEQAVSDQGTPNDREDKRARKNSDIEVSSEQRIINELPSNIRDSWICWTEDIQGFSKDIFDTISSNPFSNAYRSGDPSSNNSISQATSPIPNSSNFDRGSSGNTVSVFSSNIPSSSDLLRMLIHQTESNLNLEISVSNILQDFESSYLSLLVNDLLERVRSDSDFLCDQQRFPNIKRVLEYLGKYQSNISK</sequence>
<feature type="region of interest" description="Disordered" evidence="1">
    <location>
        <begin position="779"/>
        <end position="804"/>
    </location>
</feature>
<organism evidence="4 5">
    <name type="scientific">Cryptosporidium andersoni</name>
    <dbReference type="NCBI Taxonomy" id="117008"/>
    <lineage>
        <taxon>Eukaryota</taxon>
        <taxon>Sar</taxon>
        <taxon>Alveolata</taxon>
        <taxon>Apicomplexa</taxon>
        <taxon>Conoidasida</taxon>
        <taxon>Coccidia</taxon>
        <taxon>Eucoccidiorida</taxon>
        <taxon>Eimeriorina</taxon>
        <taxon>Cryptosporidiidae</taxon>
        <taxon>Cryptosporidium</taxon>
    </lineage>
</organism>
<feature type="compositionally biased region" description="Basic and acidic residues" evidence="1">
    <location>
        <begin position="844"/>
        <end position="856"/>
    </location>
</feature>
<evidence type="ECO:0000313" key="4">
    <source>
        <dbReference type="EMBL" id="OII71628.1"/>
    </source>
</evidence>
<feature type="compositionally biased region" description="Low complexity" evidence="1">
    <location>
        <begin position="324"/>
        <end position="362"/>
    </location>
</feature>
<feature type="region of interest" description="Disordered" evidence="1">
    <location>
        <begin position="903"/>
        <end position="931"/>
    </location>
</feature>
<evidence type="ECO:0000256" key="1">
    <source>
        <dbReference type="SAM" id="MobiDB-lite"/>
    </source>
</evidence>
<feature type="region of interest" description="Disordered" evidence="1">
    <location>
        <begin position="176"/>
        <end position="201"/>
    </location>
</feature>
<proteinExistence type="predicted"/>
<feature type="region of interest" description="Disordered" evidence="1">
    <location>
        <begin position="820"/>
        <end position="859"/>
    </location>
</feature>
<evidence type="ECO:0000256" key="2">
    <source>
        <dbReference type="SAM" id="Phobius"/>
    </source>
</evidence>
<dbReference type="InterPro" id="IPR029071">
    <property type="entry name" value="Ubiquitin-like_domsf"/>
</dbReference>
<dbReference type="GO" id="GO:0051787">
    <property type="term" value="F:misfolded protein binding"/>
    <property type="evidence" value="ECO:0007669"/>
    <property type="project" value="TreeGrafter"/>
</dbReference>
<dbReference type="GO" id="GO:0036503">
    <property type="term" value="P:ERAD pathway"/>
    <property type="evidence" value="ECO:0007669"/>
    <property type="project" value="TreeGrafter"/>
</dbReference>
<feature type="region of interest" description="Disordered" evidence="1">
    <location>
        <begin position="499"/>
        <end position="528"/>
    </location>
</feature>
<keyword evidence="2" id="KW-0472">Membrane</keyword>
<dbReference type="SMART" id="SM00213">
    <property type="entry name" value="UBQ"/>
    <property type="match status" value="1"/>
</dbReference>
<dbReference type="GeneID" id="92368053"/>
<dbReference type="AlphaFoldDB" id="A0A1J4MF33"/>
<dbReference type="PROSITE" id="PS50053">
    <property type="entry name" value="UBIQUITIN_2"/>
    <property type="match status" value="1"/>
</dbReference>
<dbReference type="SUPFAM" id="SSF54236">
    <property type="entry name" value="Ubiquitin-like"/>
    <property type="match status" value="1"/>
</dbReference>
<dbReference type="Proteomes" id="UP000186804">
    <property type="component" value="Unassembled WGS sequence"/>
</dbReference>
<feature type="compositionally biased region" description="Polar residues" evidence="1">
    <location>
        <begin position="420"/>
        <end position="443"/>
    </location>
</feature>
<gene>
    <name evidence="4" type="ORF">cand_038690</name>
</gene>
<feature type="compositionally biased region" description="Low complexity" evidence="1">
    <location>
        <begin position="407"/>
        <end position="419"/>
    </location>
</feature>
<evidence type="ECO:0000259" key="3">
    <source>
        <dbReference type="PROSITE" id="PS50053"/>
    </source>
</evidence>
<evidence type="ECO:0000313" key="5">
    <source>
        <dbReference type="Proteomes" id="UP000186804"/>
    </source>
</evidence>
<feature type="compositionally biased region" description="Polar residues" evidence="1">
    <location>
        <begin position="499"/>
        <end position="512"/>
    </location>
</feature>
<comment type="caution">
    <text evidence="4">The sequence shown here is derived from an EMBL/GenBank/DDBJ whole genome shotgun (WGS) entry which is preliminary data.</text>
</comment>
<protein>
    <submittedName>
        <fullName evidence="4">Ubiquitin family protein</fullName>
    </submittedName>
</protein>
<feature type="compositionally biased region" description="Basic and acidic residues" evidence="1">
    <location>
        <begin position="781"/>
        <end position="796"/>
    </location>
</feature>
<dbReference type="EMBL" id="LRBS01000121">
    <property type="protein sequence ID" value="OII71628.1"/>
    <property type="molecule type" value="Genomic_DNA"/>
</dbReference>
<feature type="transmembrane region" description="Helical" evidence="2">
    <location>
        <begin position="720"/>
        <end position="741"/>
    </location>
</feature>